<organism evidence="2 3">
    <name type="scientific">Polycladospora coralii</name>
    <dbReference type="NCBI Taxonomy" id="2771432"/>
    <lineage>
        <taxon>Bacteria</taxon>
        <taxon>Bacillati</taxon>
        <taxon>Bacillota</taxon>
        <taxon>Bacilli</taxon>
        <taxon>Bacillales</taxon>
        <taxon>Thermoactinomycetaceae</taxon>
        <taxon>Polycladospora</taxon>
    </lineage>
</organism>
<reference evidence="2" key="1">
    <citation type="submission" date="2020-09" db="EMBL/GenBank/DDBJ databases">
        <title>A novel bacterium of genus Hazenella, isolated from South China Sea.</title>
        <authorList>
            <person name="Huang H."/>
            <person name="Mo K."/>
            <person name="Hu Y."/>
        </authorList>
    </citation>
    <scope>NUCLEOTIDE SEQUENCE</scope>
    <source>
        <strain evidence="2">IB182357</strain>
    </source>
</reference>
<feature type="transmembrane region" description="Helical" evidence="1">
    <location>
        <begin position="6"/>
        <end position="31"/>
    </location>
</feature>
<feature type="transmembrane region" description="Helical" evidence="1">
    <location>
        <begin position="52"/>
        <end position="75"/>
    </location>
</feature>
<comment type="caution">
    <text evidence="2">The sequence shown here is derived from an EMBL/GenBank/DDBJ whole genome shotgun (WGS) entry which is preliminary data.</text>
</comment>
<protein>
    <submittedName>
        <fullName evidence="2">Stage V sporulation protein AB</fullName>
    </submittedName>
</protein>
<dbReference type="InterPro" id="IPR020144">
    <property type="entry name" value="SpoVAB"/>
</dbReference>
<keyword evidence="1" id="KW-1133">Transmembrane helix</keyword>
<dbReference type="Pfam" id="PF13782">
    <property type="entry name" value="SpoVAB"/>
    <property type="match status" value="1"/>
</dbReference>
<evidence type="ECO:0000313" key="3">
    <source>
        <dbReference type="Proteomes" id="UP000661691"/>
    </source>
</evidence>
<keyword evidence="3" id="KW-1185">Reference proteome</keyword>
<dbReference type="RefSeq" id="WP_191139751.1">
    <property type="nucleotide sequence ID" value="NZ_JACXAG020000004.1"/>
</dbReference>
<accession>A0A926NGL2</accession>
<feature type="transmembrane region" description="Helical" evidence="1">
    <location>
        <begin position="115"/>
        <end position="138"/>
    </location>
</feature>
<keyword evidence="1" id="KW-0472">Membrane</keyword>
<gene>
    <name evidence="2" type="ORF">IC620_11400</name>
</gene>
<dbReference type="AlphaFoldDB" id="A0A926NGL2"/>
<dbReference type="Proteomes" id="UP000661691">
    <property type="component" value="Unassembled WGS sequence"/>
</dbReference>
<keyword evidence="1" id="KW-0812">Transmembrane</keyword>
<dbReference type="EMBL" id="JACXAH010000015">
    <property type="protein sequence ID" value="MBD1372963.1"/>
    <property type="molecule type" value="Genomic_DNA"/>
</dbReference>
<sequence>MINLYDGFLIIIGLASGFVVGSGFVAFITVLDIVPRLAQITRTYHSIRSYEYGISLGVLVFTWLDFFNVVLGFPILMTSFIGASMGIFVGMLAAALTEVVNVIPITVKRLHMQRYLTYLLMAMALGKVVGSLFEWLIYL</sequence>
<feature type="transmembrane region" description="Helical" evidence="1">
    <location>
        <begin position="81"/>
        <end position="103"/>
    </location>
</feature>
<proteinExistence type="predicted"/>
<name>A0A926NGL2_9BACL</name>
<evidence type="ECO:0000313" key="2">
    <source>
        <dbReference type="EMBL" id="MBD1372963.1"/>
    </source>
</evidence>
<evidence type="ECO:0000256" key="1">
    <source>
        <dbReference type="SAM" id="Phobius"/>
    </source>
</evidence>